<proteinExistence type="predicted"/>
<keyword evidence="2" id="KW-1185">Reference proteome</keyword>
<gene>
    <name evidence="1" type="ORF">B6S12_03035</name>
</gene>
<evidence type="ECO:0000313" key="2">
    <source>
        <dbReference type="Proteomes" id="UP000249746"/>
    </source>
</evidence>
<dbReference type="Proteomes" id="UP000249746">
    <property type="component" value="Unassembled WGS sequence"/>
</dbReference>
<dbReference type="OrthoDB" id="9815673at2"/>
<dbReference type="Gene3D" id="3.40.50.2000">
    <property type="entry name" value="Glycogen Phosphorylase B"/>
    <property type="match status" value="1"/>
</dbReference>
<organism evidence="1 2">
    <name type="scientific">Helicobacter valdiviensis</name>
    <dbReference type="NCBI Taxonomy" id="1458358"/>
    <lineage>
        <taxon>Bacteria</taxon>
        <taxon>Pseudomonadati</taxon>
        <taxon>Campylobacterota</taxon>
        <taxon>Epsilonproteobacteria</taxon>
        <taxon>Campylobacterales</taxon>
        <taxon>Helicobacteraceae</taxon>
        <taxon>Helicobacter</taxon>
    </lineage>
</organism>
<accession>A0A2W6NMG2</accession>
<protein>
    <submittedName>
        <fullName evidence="1">Uncharacterized protein</fullName>
    </submittedName>
</protein>
<evidence type="ECO:0000313" key="1">
    <source>
        <dbReference type="EMBL" id="PZT48626.1"/>
    </source>
</evidence>
<name>A0A2W6NMG2_9HELI</name>
<reference evidence="1 2" key="1">
    <citation type="submission" date="2017-03" db="EMBL/GenBank/DDBJ databases">
        <title>Genomic and clinical evidence uncovers the enterohepatic species Helicobacter valdiviensis as a potential human intestinal pathogen.</title>
        <authorList>
            <person name="Fresia P."/>
            <person name="Jara R."/>
            <person name="Sierra R."/>
            <person name="Ferres I."/>
            <person name="Greif G."/>
            <person name="Iraola G."/>
            <person name="Collado L."/>
        </authorList>
    </citation>
    <scope>NUCLEOTIDE SEQUENCE [LARGE SCALE GENOMIC DNA]</scope>
    <source>
        <strain evidence="1 2">WBE14</strain>
    </source>
</reference>
<comment type="caution">
    <text evidence="1">The sequence shown here is derived from an EMBL/GenBank/DDBJ whole genome shotgun (WGS) entry which is preliminary data.</text>
</comment>
<dbReference type="AlphaFoldDB" id="A0A2W6NMG2"/>
<dbReference type="RefSeq" id="WP_111229347.1">
    <property type="nucleotide sequence ID" value="NZ_NBIU01000005.1"/>
</dbReference>
<sequence length="767" mass="90144">MQLQTQEILQRLEQANTKKEINEAMVLIRAFGQDWQEGIEQNVKEEIVSKIREKVLNIIIEKGDVPDREIFWAYGLMNGVSEDKRFLKYVDLCAPYVKDTNLSFYERLLFADFSSVALLLAGQREEAVKCFLSLIVYLSLRENYVIALNEFLLGFLPYYKIPIEWVLQIQKDALRSDYFWALDDFSKRNVFLWSMHVFWNVKHYFNDLKWRGNFPLWLEVLKRLLKEGNLDFAMYVDFYIYHKFGNSAQYDEDWEEFNQKVIKLVEPYYIEYAKGLPRCKDKVSEGKKKIAILKDRIVENSPFKVEYSLIKALMSNEEFKKEYEIIVYSMNYVQKSEDNLELAQELCNLGIKFINPVFQIVKEQSYYVSHLQKALLLRESILSEGVDILISNGPLDGSDFLLATRSAPRQLYWSHGNGSYDIEGIDGRISHFNPKSKFSFKNFSVPMDIEKFYNPPIDENIITKEKEKYPIKDDTVVLGVIGRLVKIDSDEYLHCIAEVMKKHKNTIFIAAGSGNIPLIRQKVEALGISERFFMPGFVNPHVYGHIIDIFCDTFPLGQGESLSEFMHKKGSFITMRSNKIFIQDDRINTLKNNEEVLIYFENLEKLNPKIEGYREFLESGAIYLYNKQNIELDLEVAKKAEYCEFSQEEMLKIGDYSCKVVDQKIEFISSYFTRAKENIWQVYYAENLKYFFPLLSCIDYDDQGKYIGWLCNGFDHKTYCENLSKIISKKEIRDKLDKFYAFFNQLSYRHQIELANESFLGSIECKQ</sequence>
<dbReference type="EMBL" id="NBIU01000005">
    <property type="protein sequence ID" value="PZT48626.1"/>
    <property type="molecule type" value="Genomic_DNA"/>
</dbReference>
<dbReference type="SUPFAM" id="SSF53756">
    <property type="entry name" value="UDP-Glycosyltransferase/glycogen phosphorylase"/>
    <property type="match status" value="1"/>
</dbReference>